<feature type="coiled-coil region" evidence="3">
    <location>
        <begin position="173"/>
        <end position="207"/>
    </location>
</feature>
<gene>
    <name evidence="5" type="ORF">Dsin_001339</name>
</gene>
<organism evidence="5 6">
    <name type="scientific">Dipteronia sinensis</name>
    <dbReference type="NCBI Taxonomy" id="43782"/>
    <lineage>
        <taxon>Eukaryota</taxon>
        <taxon>Viridiplantae</taxon>
        <taxon>Streptophyta</taxon>
        <taxon>Embryophyta</taxon>
        <taxon>Tracheophyta</taxon>
        <taxon>Spermatophyta</taxon>
        <taxon>Magnoliopsida</taxon>
        <taxon>eudicotyledons</taxon>
        <taxon>Gunneridae</taxon>
        <taxon>Pentapetalae</taxon>
        <taxon>rosids</taxon>
        <taxon>malvids</taxon>
        <taxon>Sapindales</taxon>
        <taxon>Sapindaceae</taxon>
        <taxon>Hippocastanoideae</taxon>
        <taxon>Acereae</taxon>
        <taxon>Dipteronia</taxon>
    </lineage>
</organism>
<protein>
    <recommendedName>
        <fullName evidence="4">Protein kinase domain-containing protein</fullName>
    </recommendedName>
</protein>
<proteinExistence type="predicted"/>
<keyword evidence="2" id="KW-1003">Cell membrane</keyword>
<keyword evidence="6" id="KW-1185">Reference proteome</keyword>
<dbReference type="GO" id="GO:0004672">
    <property type="term" value="F:protein kinase activity"/>
    <property type="evidence" value="ECO:0007669"/>
    <property type="project" value="InterPro"/>
</dbReference>
<reference evidence="5" key="1">
    <citation type="journal article" date="2023" name="Plant J.">
        <title>Genome sequences and population genomics provide insights into the demographic history, inbreeding, and mutation load of two 'living fossil' tree species of Dipteronia.</title>
        <authorList>
            <person name="Feng Y."/>
            <person name="Comes H.P."/>
            <person name="Chen J."/>
            <person name="Zhu S."/>
            <person name="Lu R."/>
            <person name="Zhang X."/>
            <person name="Li P."/>
            <person name="Qiu J."/>
            <person name="Olsen K.M."/>
            <person name="Qiu Y."/>
        </authorList>
    </citation>
    <scope>NUCLEOTIDE SEQUENCE</scope>
    <source>
        <strain evidence="5">NBL</strain>
    </source>
</reference>
<evidence type="ECO:0000256" key="3">
    <source>
        <dbReference type="SAM" id="Coils"/>
    </source>
</evidence>
<evidence type="ECO:0000313" key="6">
    <source>
        <dbReference type="Proteomes" id="UP001281410"/>
    </source>
</evidence>
<dbReference type="AlphaFoldDB" id="A0AAE0B4K7"/>
<evidence type="ECO:0000313" key="5">
    <source>
        <dbReference type="EMBL" id="KAK3229458.1"/>
    </source>
</evidence>
<dbReference type="Proteomes" id="UP001281410">
    <property type="component" value="Unassembled WGS sequence"/>
</dbReference>
<dbReference type="InterPro" id="IPR000719">
    <property type="entry name" value="Prot_kinase_dom"/>
</dbReference>
<dbReference type="SUPFAM" id="SSF56112">
    <property type="entry name" value="Protein kinase-like (PK-like)"/>
    <property type="match status" value="1"/>
</dbReference>
<dbReference type="PROSITE" id="PS50011">
    <property type="entry name" value="PROTEIN_KINASE_DOM"/>
    <property type="match status" value="1"/>
</dbReference>
<dbReference type="InterPro" id="IPR001245">
    <property type="entry name" value="Ser-Thr/Tyr_kinase_cat_dom"/>
</dbReference>
<dbReference type="InterPro" id="IPR011009">
    <property type="entry name" value="Kinase-like_dom_sf"/>
</dbReference>
<accession>A0AAE0B4K7</accession>
<dbReference type="GO" id="GO:0005524">
    <property type="term" value="F:ATP binding"/>
    <property type="evidence" value="ECO:0007669"/>
    <property type="project" value="InterPro"/>
</dbReference>
<evidence type="ECO:0000259" key="4">
    <source>
        <dbReference type="PROSITE" id="PS50011"/>
    </source>
</evidence>
<dbReference type="InterPro" id="IPR050823">
    <property type="entry name" value="Plant_Ser_Thr_Prot_Kinase"/>
</dbReference>
<comment type="caution">
    <text evidence="5">The sequence shown here is derived from an EMBL/GenBank/DDBJ whole genome shotgun (WGS) entry which is preliminary data.</text>
</comment>
<dbReference type="Pfam" id="PF07714">
    <property type="entry name" value="PK_Tyr_Ser-Thr"/>
    <property type="match status" value="1"/>
</dbReference>
<dbReference type="EMBL" id="JANJYJ010000001">
    <property type="protein sequence ID" value="KAK3229458.1"/>
    <property type="molecule type" value="Genomic_DNA"/>
</dbReference>
<sequence length="353" mass="41658">MKTWAHSKILRRAYTEKFKLSTEPHVDVAIEEDMKQRYTRWRYTLHQMFLECKTVEQALANPLVEVDVDDWKYLVKLWQDESWKRNHETGVLPSYIDTLKLTRYDEDNKKWVDHDAKKAYGSDEMDRLRTNPPKELQHMYEDEIYDHVLGEAPSGNIRRLRAGPKPKPSSRVAERRYAQVEAATRRAEEAEAQSAKLAEELITVKNELVEMRSNFNQQLLDIQLRLGYCPEKEQVIHVYEYMQNGNLENHLFRKGGEPLAWDIRLKIAIDAARVFAFLHSLEDTSAIYCNFNISQILLDREYNAKLSDFELFKYEKINVEYAYKFENTCYTSPEGITLAGNIIFSLMFSYHDF</sequence>
<evidence type="ECO:0000256" key="2">
    <source>
        <dbReference type="ARBA" id="ARBA00022475"/>
    </source>
</evidence>
<keyword evidence="3" id="KW-0175">Coiled coil</keyword>
<keyword evidence="2" id="KW-0472">Membrane</keyword>
<evidence type="ECO:0000256" key="1">
    <source>
        <dbReference type="ARBA" id="ARBA00004236"/>
    </source>
</evidence>
<dbReference type="Gene3D" id="1.10.510.10">
    <property type="entry name" value="Transferase(Phosphotransferase) domain 1"/>
    <property type="match status" value="1"/>
</dbReference>
<comment type="subcellular location">
    <subcellularLocation>
        <location evidence="1">Cell membrane</location>
    </subcellularLocation>
</comment>
<dbReference type="GO" id="GO:0005886">
    <property type="term" value="C:plasma membrane"/>
    <property type="evidence" value="ECO:0007669"/>
    <property type="project" value="UniProtKB-SubCell"/>
</dbReference>
<name>A0AAE0B4K7_9ROSI</name>
<dbReference type="PANTHER" id="PTHR45621">
    <property type="entry name" value="OS01G0588500 PROTEIN-RELATED"/>
    <property type="match status" value="1"/>
</dbReference>
<feature type="domain" description="Protein kinase" evidence="4">
    <location>
        <begin position="143"/>
        <end position="353"/>
    </location>
</feature>